<gene>
    <name evidence="9" type="ORF">E2I14_07530</name>
</gene>
<evidence type="ECO:0000313" key="9">
    <source>
        <dbReference type="EMBL" id="TDK67587.1"/>
    </source>
</evidence>
<evidence type="ECO:0000256" key="5">
    <source>
        <dbReference type="ARBA" id="ARBA00022748"/>
    </source>
</evidence>
<dbReference type="InterPro" id="IPR051263">
    <property type="entry name" value="C-type_cytochrome_biogenesis"/>
</dbReference>
<feature type="chain" id="PRO_5021039663" description="Cytochrome c-type biogenesis protein" evidence="7">
    <location>
        <begin position="20"/>
        <end position="155"/>
    </location>
</feature>
<feature type="domain" description="CcmH/CycL/Ccl2/NrfF N-terminal" evidence="8">
    <location>
        <begin position="7"/>
        <end position="141"/>
    </location>
</feature>
<comment type="function">
    <text evidence="7">Possible subunit of a heme lyase.</text>
</comment>
<feature type="transmembrane region" description="Helical" evidence="7">
    <location>
        <begin position="99"/>
        <end position="118"/>
    </location>
</feature>
<keyword evidence="6 7" id="KW-0408">Iron</keyword>
<dbReference type="InterPro" id="IPR005616">
    <property type="entry name" value="CcmH/CycL/Ccl2/NrfF_N"/>
</dbReference>
<evidence type="ECO:0000256" key="7">
    <source>
        <dbReference type="RuleBase" id="RU364112"/>
    </source>
</evidence>
<evidence type="ECO:0000256" key="6">
    <source>
        <dbReference type="ARBA" id="ARBA00023004"/>
    </source>
</evidence>
<dbReference type="Pfam" id="PF03918">
    <property type="entry name" value="CcmH"/>
    <property type="match status" value="1"/>
</dbReference>
<dbReference type="Proteomes" id="UP000294829">
    <property type="component" value="Unassembled WGS sequence"/>
</dbReference>
<organism evidence="9 10">
    <name type="scientific">Sapientia aquatica</name>
    <dbReference type="NCBI Taxonomy" id="1549640"/>
    <lineage>
        <taxon>Bacteria</taxon>
        <taxon>Pseudomonadati</taxon>
        <taxon>Pseudomonadota</taxon>
        <taxon>Betaproteobacteria</taxon>
        <taxon>Burkholderiales</taxon>
        <taxon>Oxalobacteraceae</taxon>
        <taxon>Sapientia</taxon>
    </lineage>
</organism>
<evidence type="ECO:0000256" key="3">
    <source>
        <dbReference type="ARBA" id="ARBA00022723"/>
    </source>
</evidence>
<proteinExistence type="inferred from homology"/>
<keyword evidence="2 7" id="KW-0349">Heme</keyword>
<dbReference type="FunFam" id="1.10.8.640:FF:000001">
    <property type="entry name" value="Cytochrome c-type biogenesis protein"/>
    <property type="match status" value="1"/>
</dbReference>
<evidence type="ECO:0000256" key="2">
    <source>
        <dbReference type="ARBA" id="ARBA00022617"/>
    </source>
</evidence>
<dbReference type="GO" id="GO:0017004">
    <property type="term" value="P:cytochrome complex assembly"/>
    <property type="evidence" value="ECO:0007669"/>
    <property type="project" value="UniProtKB-KW"/>
</dbReference>
<reference evidence="9 10" key="1">
    <citation type="submission" date="2019-03" db="EMBL/GenBank/DDBJ databases">
        <title>Sapientia aquatica gen. nov., sp. nov., isolated from a crater lake.</title>
        <authorList>
            <person name="Felfoldi T."/>
            <person name="Szabo A."/>
            <person name="Toth E."/>
            <person name="Schumann P."/>
            <person name="Keki Z."/>
            <person name="Marialigeti K."/>
            <person name="Mathe I."/>
        </authorList>
    </citation>
    <scope>NUCLEOTIDE SEQUENCE [LARGE SCALE GENOMIC DNA]</scope>
    <source>
        <strain evidence="9 10">SA-152</strain>
    </source>
</reference>
<evidence type="ECO:0000256" key="4">
    <source>
        <dbReference type="ARBA" id="ARBA00022729"/>
    </source>
</evidence>
<dbReference type="CDD" id="cd16378">
    <property type="entry name" value="CcmH_N"/>
    <property type="match status" value="1"/>
</dbReference>
<keyword evidence="10" id="KW-1185">Reference proteome</keyword>
<keyword evidence="7" id="KW-0812">Transmembrane</keyword>
<dbReference type="Gene3D" id="1.10.8.640">
    <property type="entry name" value="Cytochrome C biogenesis protein"/>
    <property type="match status" value="1"/>
</dbReference>
<keyword evidence="7" id="KW-1133">Transmembrane helix</keyword>
<dbReference type="GO" id="GO:0046872">
    <property type="term" value="F:metal ion binding"/>
    <property type="evidence" value="ECO:0007669"/>
    <property type="project" value="UniProtKB-KW"/>
</dbReference>
<keyword evidence="3 7" id="KW-0479">Metal-binding</keyword>
<dbReference type="GO" id="GO:0005886">
    <property type="term" value="C:plasma membrane"/>
    <property type="evidence" value="ECO:0007669"/>
    <property type="project" value="TreeGrafter"/>
</dbReference>
<comment type="similarity">
    <text evidence="1 7">Belongs to the CcmH/CycL/Ccl2/NrfF family.</text>
</comment>
<accession>A0A4R5W6L9</accession>
<name>A0A4R5W6L9_9BURK</name>
<dbReference type="RefSeq" id="WP_133326984.1">
    <property type="nucleotide sequence ID" value="NZ_SMYL01000002.1"/>
</dbReference>
<keyword evidence="5" id="KW-0201">Cytochrome c-type biogenesis</keyword>
<dbReference type="OrthoDB" id="9804975at2"/>
<keyword evidence="7" id="KW-0472">Membrane</keyword>
<evidence type="ECO:0000256" key="1">
    <source>
        <dbReference type="ARBA" id="ARBA00010342"/>
    </source>
</evidence>
<comment type="caution">
    <text evidence="9">The sequence shown here is derived from an EMBL/GenBank/DDBJ whole genome shotgun (WGS) entry which is preliminary data.</text>
</comment>
<dbReference type="PANTHER" id="PTHR47870:SF1">
    <property type="entry name" value="CYTOCHROME C-TYPE BIOGENESIS PROTEIN CCMH"/>
    <property type="match status" value="1"/>
</dbReference>
<protein>
    <recommendedName>
        <fullName evidence="7">Cytochrome c-type biogenesis protein</fullName>
    </recommendedName>
</protein>
<dbReference type="EMBL" id="SMYL01000002">
    <property type="protein sequence ID" value="TDK67587.1"/>
    <property type="molecule type" value="Genomic_DNA"/>
</dbReference>
<evidence type="ECO:0000259" key="8">
    <source>
        <dbReference type="Pfam" id="PF03918"/>
    </source>
</evidence>
<keyword evidence="4 7" id="KW-0732">Signal</keyword>
<evidence type="ECO:0000313" key="10">
    <source>
        <dbReference type="Proteomes" id="UP000294829"/>
    </source>
</evidence>
<dbReference type="AlphaFoldDB" id="A0A4R5W6L9"/>
<feature type="signal peptide" evidence="7">
    <location>
        <begin position="1"/>
        <end position="19"/>
    </location>
</feature>
<dbReference type="InterPro" id="IPR038297">
    <property type="entry name" value="CcmH/CycL/NrfF/Ccl2_sf"/>
</dbReference>
<sequence length="155" mass="17586">MRKLLLGFCALLLASVCAAQSPQNEALEKHVMAVSEQLRCLVCKSQTIADSHADLAVDLRNQVREKIQAGMTDQQIFDYMVERYGDFVMYRPPLKSTTWLLWFGPFLLLILGLGFLVARVRQPVVVEEISEADQQRSQQLLSSKLTSELDRKESL</sequence>
<dbReference type="PANTHER" id="PTHR47870">
    <property type="entry name" value="CYTOCHROME C-TYPE BIOGENESIS PROTEIN CCMH"/>
    <property type="match status" value="1"/>
</dbReference>